<reference evidence="1" key="2">
    <citation type="submission" date="2014-05" db="EMBL/GenBank/DDBJ databases">
        <title>The genome and life-stage specific transcriptomes of Globodera pallida elucidate key aspects of plant parasitism by a cyst nematode.</title>
        <authorList>
            <person name="Cotton J.A."/>
            <person name="Lilley C.J."/>
            <person name="Jones L.M."/>
            <person name="Kikuchi T."/>
            <person name="Reid A.J."/>
            <person name="Thorpe P."/>
            <person name="Tsai I.J."/>
            <person name="Beasley H."/>
            <person name="Blok V."/>
            <person name="Cock P.J.A."/>
            <person name="Van den Akker S.E."/>
            <person name="Holroyd N."/>
            <person name="Hunt M."/>
            <person name="Mantelin S."/>
            <person name="Naghra H."/>
            <person name="Pain A."/>
            <person name="Palomares-Rius J.E."/>
            <person name="Zarowiecki M."/>
            <person name="Berriman M."/>
            <person name="Jones J.T."/>
            <person name="Urwin P.E."/>
        </authorList>
    </citation>
    <scope>NUCLEOTIDE SEQUENCE [LARGE SCALE GENOMIC DNA]</scope>
    <source>
        <strain evidence="1">Lindley</strain>
    </source>
</reference>
<accession>A0A183CN50</accession>
<keyword evidence="1" id="KW-1185">Reference proteome</keyword>
<organism evidence="1 2">
    <name type="scientific">Globodera pallida</name>
    <name type="common">Potato cyst nematode worm</name>
    <name type="synonym">Heterodera pallida</name>
    <dbReference type="NCBI Taxonomy" id="36090"/>
    <lineage>
        <taxon>Eukaryota</taxon>
        <taxon>Metazoa</taxon>
        <taxon>Ecdysozoa</taxon>
        <taxon>Nematoda</taxon>
        <taxon>Chromadorea</taxon>
        <taxon>Rhabditida</taxon>
        <taxon>Tylenchina</taxon>
        <taxon>Tylenchomorpha</taxon>
        <taxon>Tylenchoidea</taxon>
        <taxon>Heteroderidae</taxon>
        <taxon>Heteroderinae</taxon>
        <taxon>Globodera</taxon>
    </lineage>
</organism>
<sequence length="131" mass="15367">MKAQRQLKCRNRRHPAECRDGANLKKLFLCLVNNNNNNLCHLVAFFRPDMAKRQPPLPPPPGPLTVGCPMRRPIHRHLTLKGHNFWSTHGTQNKKLPQVESEFLWKLKSNKQRAQMMKPKTLNKQLQQLQY</sequence>
<reference evidence="1" key="1">
    <citation type="submission" date="2013-12" db="EMBL/GenBank/DDBJ databases">
        <authorList>
            <person name="Aslett M."/>
        </authorList>
    </citation>
    <scope>NUCLEOTIDE SEQUENCE [LARGE SCALE GENOMIC DNA]</scope>
    <source>
        <strain evidence="1">Lindley</strain>
    </source>
</reference>
<evidence type="ECO:0000313" key="2">
    <source>
        <dbReference type="WBParaSite" id="GPLIN_001430700"/>
    </source>
</evidence>
<dbReference type="Proteomes" id="UP000050741">
    <property type="component" value="Unassembled WGS sequence"/>
</dbReference>
<reference evidence="2" key="3">
    <citation type="submission" date="2016-06" db="UniProtKB">
        <authorList>
            <consortium name="WormBaseParasite"/>
        </authorList>
    </citation>
    <scope>IDENTIFICATION</scope>
</reference>
<name>A0A183CN50_GLOPA</name>
<dbReference type="AlphaFoldDB" id="A0A183CN50"/>
<protein>
    <submittedName>
        <fullName evidence="2">Uncharacterized protein</fullName>
    </submittedName>
</protein>
<dbReference type="WBParaSite" id="GPLIN_001430700">
    <property type="protein sequence ID" value="GPLIN_001430700"/>
    <property type="gene ID" value="GPLIN_001430700"/>
</dbReference>
<evidence type="ECO:0000313" key="1">
    <source>
        <dbReference type="Proteomes" id="UP000050741"/>
    </source>
</evidence>
<proteinExistence type="predicted"/>